<dbReference type="Pfam" id="PF08447">
    <property type="entry name" value="PAS_3"/>
    <property type="match status" value="1"/>
</dbReference>
<name>A0ABV4TWF8_9GAMM</name>
<dbReference type="GO" id="GO:0005524">
    <property type="term" value="F:ATP binding"/>
    <property type="evidence" value="ECO:0007669"/>
    <property type="project" value="UniProtKB-KW"/>
</dbReference>
<dbReference type="Gene3D" id="3.30.450.40">
    <property type="match status" value="1"/>
</dbReference>
<evidence type="ECO:0000259" key="9">
    <source>
        <dbReference type="PROSITE" id="PS50110"/>
    </source>
</evidence>
<evidence type="ECO:0000256" key="6">
    <source>
        <dbReference type="PROSITE-ProRule" id="PRU00169"/>
    </source>
</evidence>
<dbReference type="SMART" id="SM00387">
    <property type="entry name" value="HATPase_c"/>
    <property type="match status" value="1"/>
</dbReference>
<accession>A0ABV4TWF8</accession>
<dbReference type="Proteomes" id="UP001575181">
    <property type="component" value="Unassembled WGS sequence"/>
</dbReference>
<feature type="modified residue" description="4-aspartylphosphate" evidence="6">
    <location>
        <position position="627"/>
    </location>
</feature>
<dbReference type="Pfam" id="PF02518">
    <property type="entry name" value="HATPase_c"/>
    <property type="match status" value="1"/>
</dbReference>
<dbReference type="InterPro" id="IPR003594">
    <property type="entry name" value="HATPase_dom"/>
</dbReference>
<dbReference type="NCBIfam" id="TIGR00229">
    <property type="entry name" value="sensory_box"/>
    <property type="match status" value="1"/>
</dbReference>
<keyword evidence="5" id="KW-0418">Kinase</keyword>
<dbReference type="InterPro" id="IPR011006">
    <property type="entry name" value="CheY-like_superfamily"/>
</dbReference>
<dbReference type="InterPro" id="IPR004358">
    <property type="entry name" value="Sig_transdc_His_kin-like_C"/>
</dbReference>
<evidence type="ECO:0000256" key="3">
    <source>
        <dbReference type="ARBA" id="ARBA00022553"/>
    </source>
</evidence>
<dbReference type="InterPro" id="IPR036890">
    <property type="entry name" value="HATPase_C_sf"/>
</dbReference>
<evidence type="ECO:0000259" key="11">
    <source>
        <dbReference type="PROSITE" id="PS50113"/>
    </source>
</evidence>
<dbReference type="CDD" id="cd00082">
    <property type="entry name" value="HisKA"/>
    <property type="match status" value="1"/>
</dbReference>
<evidence type="ECO:0000256" key="5">
    <source>
        <dbReference type="ARBA" id="ARBA00022777"/>
    </source>
</evidence>
<comment type="caution">
    <text evidence="12">The sequence shown here is derived from an EMBL/GenBank/DDBJ whole genome shotgun (WGS) entry which is preliminary data.</text>
</comment>
<dbReference type="Pfam" id="PF00512">
    <property type="entry name" value="HisKA"/>
    <property type="match status" value="1"/>
</dbReference>
<keyword evidence="12" id="KW-0547">Nucleotide-binding</keyword>
<dbReference type="InterPro" id="IPR005467">
    <property type="entry name" value="His_kinase_dom"/>
</dbReference>
<dbReference type="Gene3D" id="3.30.450.20">
    <property type="entry name" value="PAS domain"/>
    <property type="match status" value="1"/>
</dbReference>
<dbReference type="InterPro" id="IPR001610">
    <property type="entry name" value="PAC"/>
</dbReference>
<evidence type="ECO:0000256" key="4">
    <source>
        <dbReference type="ARBA" id="ARBA00022679"/>
    </source>
</evidence>
<keyword evidence="12" id="KW-0067">ATP-binding</keyword>
<dbReference type="InterPro" id="IPR029016">
    <property type="entry name" value="GAF-like_dom_sf"/>
</dbReference>
<proteinExistence type="predicted"/>
<dbReference type="InterPro" id="IPR013655">
    <property type="entry name" value="PAS_fold_3"/>
</dbReference>
<evidence type="ECO:0000256" key="2">
    <source>
        <dbReference type="ARBA" id="ARBA00012438"/>
    </source>
</evidence>
<evidence type="ECO:0000256" key="7">
    <source>
        <dbReference type="SAM" id="MobiDB-lite"/>
    </source>
</evidence>
<dbReference type="PANTHER" id="PTHR43047">
    <property type="entry name" value="TWO-COMPONENT HISTIDINE PROTEIN KINASE"/>
    <property type="match status" value="1"/>
</dbReference>
<dbReference type="SUPFAM" id="SSF55785">
    <property type="entry name" value="PYP-like sensor domain (PAS domain)"/>
    <property type="match status" value="1"/>
</dbReference>
<dbReference type="InterPro" id="IPR003661">
    <property type="entry name" value="HisK_dim/P_dom"/>
</dbReference>
<dbReference type="SMART" id="SM00086">
    <property type="entry name" value="PAC"/>
    <property type="match status" value="1"/>
</dbReference>
<keyword evidence="13" id="KW-1185">Reference proteome</keyword>
<dbReference type="InterPro" id="IPR003018">
    <property type="entry name" value="GAF"/>
</dbReference>
<dbReference type="InterPro" id="IPR000014">
    <property type="entry name" value="PAS"/>
</dbReference>
<dbReference type="Pfam" id="PF00072">
    <property type="entry name" value="Response_reg"/>
    <property type="match status" value="1"/>
</dbReference>
<dbReference type="PROSITE" id="PS50109">
    <property type="entry name" value="HIS_KIN"/>
    <property type="match status" value="1"/>
</dbReference>
<dbReference type="EC" id="2.7.13.3" evidence="2"/>
<dbReference type="SMART" id="SM00065">
    <property type="entry name" value="GAF"/>
    <property type="match status" value="1"/>
</dbReference>
<evidence type="ECO:0000259" key="10">
    <source>
        <dbReference type="PROSITE" id="PS50112"/>
    </source>
</evidence>
<feature type="domain" description="PAS" evidence="10">
    <location>
        <begin position="200"/>
        <end position="272"/>
    </location>
</feature>
<feature type="domain" description="PAC" evidence="11">
    <location>
        <begin position="276"/>
        <end position="328"/>
    </location>
</feature>
<keyword evidence="4" id="KW-0808">Transferase</keyword>
<dbReference type="InterPro" id="IPR035965">
    <property type="entry name" value="PAS-like_dom_sf"/>
</dbReference>
<comment type="catalytic activity">
    <reaction evidence="1">
        <text>ATP + protein L-histidine = ADP + protein N-phospho-L-histidine.</text>
        <dbReference type="EC" id="2.7.13.3"/>
    </reaction>
</comment>
<sequence length="695" mass="76372">MGNDRATASRILSRHSGTPDEEPAPEELRARLTQQVVVAELGEMGLRGESLEALFRETVIVLAEVLEVAYTKILRNEPRSGTARLIAGVGWEEGLEGEAVVSTGLESQAGYTLLCDEPVIVADLRSETRFSGPPLLHEHGVVSGMSVVIQGHQGPYGVLGVHSREPREFTGYDVSFLKAVANVLGASIQRTAMEGALRRSEGTFHETFTHAGMGIAILDLDGRLLEVNPAYAGLLRYRQDELMDGTHTVQQLIHPEDWPATEAAMARLRDGEVPFYSMEKRVRHKDGGLIWVQVTVTVRPGDDGHDRQLIAIVEDITKRREAEEAMVEADRRKDEFLSMLGHELRNPLTPIATMGEVLSAHRDRMDPERLDQAAATIKRQSTHLTRIVDDLLDLNRIKTGRITLKKERVDLRGCAQQAVESVSAAARDKRHELTVELPDQPLAATGDAVRLTQILANLLDNAVKYTDPGGNIRLVGDRENGRIRFRVRDDGRGVSPEHLARLFDDFDRGGLRSTGPKGLGLGLAVVRRLVDLHDGEVEAHSEGVGRGSEFLVRFPAADSPEEDRQPESRGTAPGGAREVLVVEDDMDVARSLSFLLESMGYQTRHVASGEQAFDAVREISPGMVLIDIGLPDLSGFEVARKLRSRLGGAPLVALTGHSRAQFPEESVTVFDEYLLKPPTARILQKTLERMESAQS</sequence>
<feature type="domain" description="Response regulatory" evidence="9">
    <location>
        <begin position="578"/>
        <end position="691"/>
    </location>
</feature>
<dbReference type="Pfam" id="PF01590">
    <property type="entry name" value="GAF"/>
    <property type="match status" value="1"/>
</dbReference>
<dbReference type="RefSeq" id="WP_373655685.1">
    <property type="nucleotide sequence ID" value="NZ_JBGUAW010000005.1"/>
</dbReference>
<dbReference type="SUPFAM" id="SSF55781">
    <property type="entry name" value="GAF domain-like"/>
    <property type="match status" value="1"/>
</dbReference>
<reference evidence="12 13" key="1">
    <citation type="submission" date="2024-08" db="EMBL/GenBank/DDBJ databases">
        <title>Whole-genome sequencing of halo(alkali)philic microorganisms from hypersaline lakes.</title>
        <authorList>
            <person name="Sorokin D.Y."/>
            <person name="Merkel A.Y."/>
            <person name="Messina E."/>
            <person name="Yakimov M."/>
        </authorList>
    </citation>
    <scope>NUCLEOTIDE SEQUENCE [LARGE SCALE GENOMIC DNA]</scope>
    <source>
        <strain evidence="12 13">Cl-TMA</strain>
    </source>
</reference>
<keyword evidence="3 6" id="KW-0597">Phosphoprotein</keyword>
<dbReference type="PRINTS" id="PR00344">
    <property type="entry name" value="BCTRLSENSOR"/>
</dbReference>
<organism evidence="12 13">
    <name type="scientific">Thiohalorhabdus methylotrophus</name>
    <dbReference type="NCBI Taxonomy" id="3242694"/>
    <lineage>
        <taxon>Bacteria</taxon>
        <taxon>Pseudomonadati</taxon>
        <taxon>Pseudomonadota</taxon>
        <taxon>Gammaproteobacteria</taxon>
        <taxon>Thiohalorhabdales</taxon>
        <taxon>Thiohalorhabdaceae</taxon>
        <taxon>Thiohalorhabdus</taxon>
    </lineage>
</organism>
<dbReference type="PROSITE" id="PS50112">
    <property type="entry name" value="PAS"/>
    <property type="match status" value="1"/>
</dbReference>
<evidence type="ECO:0000256" key="1">
    <source>
        <dbReference type="ARBA" id="ARBA00000085"/>
    </source>
</evidence>
<dbReference type="Gene3D" id="1.10.287.130">
    <property type="match status" value="1"/>
</dbReference>
<dbReference type="EMBL" id="JBGUAW010000005">
    <property type="protein sequence ID" value="MFA9460901.1"/>
    <property type="molecule type" value="Genomic_DNA"/>
</dbReference>
<dbReference type="CDD" id="cd00130">
    <property type="entry name" value="PAS"/>
    <property type="match status" value="1"/>
</dbReference>
<dbReference type="InterPro" id="IPR036097">
    <property type="entry name" value="HisK_dim/P_sf"/>
</dbReference>
<dbReference type="SUPFAM" id="SSF47384">
    <property type="entry name" value="Homodimeric domain of signal transducing histidine kinase"/>
    <property type="match status" value="1"/>
</dbReference>
<dbReference type="PROSITE" id="PS50110">
    <property type="entry name" value="RESPONSE_REGULATORY"/>
    <property type="match status" value="1"/>
</dbReference>
<evidence type="ECO:0000313" key="13">
    <source>
        <dbReference type="Proteomes" id="UP001575181"/>
    </source>
</evidence>
<dbReference type="InterPro" id="IPR001789">
    <property type="entry name" value="Sig_transdc_resp-reg_receiver"/>
</dbReference>
<dbReference type="CDD" id="cd00075">
    <property type="entry name" value="HATPase"/>
    <property type="match status" value="1"/>
</dbReference>
<feature type="domain" description="Histidine kinase" evidence="8">
    <location>
        <begin position="339"/>
        <end position="558"/>
    </location>
</feature>
<dbReference type="PANTHER" id="PTHR43047:SF72">
    <property type="entry name" value="OSMOSENSING HISTIDINE PROTEIN KINASE SLN1"/>
    <property type="match status" value="1"/>
</dbReference>
<dbReference type="SMART" id="SM00091">
    <property type="entry name" value="PAS"/>
    <property type="match status" value="1"/>
</dbReference>
<dbReference type="Gene3D" id="3.40.50.2300">
    <property type="match status" value="1"/>
</dbReference>
<gene>
    <name evidence="12" type="ORF">ACERLL_08695</name>
</gene>
<dbReference type="SUPFAM" id="SSF55874">
    <property type="entry name" value="ATPase domain of HSP90 chaperone/DNA topoisomerase II/histidine kinase"/>
    <property type="match status" value="1"/>
</dbReference>
<dbReference type="SMART" id="SM00388">
    <property type="entry name" value="HisKA"/>
    <property type="match status" value="1"/>
</dbReference>
<dbReference type="PROSITE" id="PS50113">
    <property type="entry name" value="PAC"/>
    <property type="match status" value="1"/>
</dbReference>
<dbReference type="SMART" id="SM00448">
    <property type="entry name" value="REC"/>
    <property type="match status" value="1"/>
</dbReference>
<dbReference type="SUPFAM" id="SSF52172">
    <property type="entry name" value="CheY-like"/>
    <property type="match status" value="1"/>
</dbReference>
<dbReference type="InterPro" id="IPR000700">
    <property type="entry name" value="PAS-assoc_C"/>
</dbReference>
<dbReference type="Gene3D" id="3.30.565.10">
    <property type="entry name" value="Histidine kinase-like ATPase, C-terminal domain"/>
    <property type="match status" value="1"/>
</dbReference>
<feature type="region of interest" description="Disordered" evidence="7">
    <location>
        <begin position="1"/>
        <end position="27"/>
    </location>
</feature>
<protein>
    <recommendedName>
        <fullName evidence="2">histidine kinase</fullName>
        <ecNumber evidence="2">2.7.13.3</ecNumber>
    </recommendedName>
</protein>
<evidence type="ECO:0000313" key="12">
    <source>
        <dbReference type="EMBL" id="MFA9460901.1"/>
    </source>
</evidence>
<evidence type="ECO:0000259" key="8">
    <source>
        <dbReference type="PROSITE" id="PS50109"/>
    </source>
</evidence>